<evidence type="ECO:0000256" key="1">
    <source>
        <dbReference type="ARBA" id="ARBA00001947"/>
    </source>
</evidence>
<accession>A0ABS1IX60</accession>
<dbReference type="PROSITE" id="PS00759">
    <property type="entry name" value="ARGE_DAPE_CPG2_2"/>
    <property type="match status" value="1"/>
</dbReference>
<dbReference type="Gene3D" id="3.40.630.10">
    <property type="entry name" value="Zn peptidases"/>
    <property type="match status" value="1"/>
</dbReference>
<evidence type="ECO:0000256" key="6">
    <source>
        <dbReference type="ARBA" id="ARBA00022833"/>
    </source>
</evidence>
<dbReference type="EC" id="3.4.13.-" evidence="9"/>
<comment type="caution">
    <text evidence="9">The sequence shown here is derived from an EMBL/GenBank/DDBJ whole genome shotgun (WGS) entry which is preliminary data.</text>
</comment>
<evidence type="ECO:0000256" key="3">
    <source>
        <dbReference type="ARBA" id="ARBA00022670"/>
    </source>
</evidence>
<keyword evidence="5 9" id="KW-0378">Hydrolase</keyword>
<dbReference type="InterPro" id="IPR001261">
    <property type="entry name" value="ArgE/DapE_CS"/>
</dbReference>
<evidence type="ECO:0000256" key="7">
    <source>
        <dbReference type="ARBA" id="ARBA00022997"/>
    </source>
</evidence>
<keyword evidence="8" id="KW-0482">Metalloprotease</keyword>
<evidence type="ECO:0000313" key="9">
    <source>
        <dbReference type="EMBL" id="MBK5896481.1"/>
    </source>
</evidence>
<dbReference type="SUPFAM" id="SSF55031">
    <property type="entry name" value="Bacterial exopeptidase dimerisation domain"/>
    <property type="match status" value="1"/>
</dbReference>
<dbReference type="InterPro" id="IPR002933">
    <property type="entry name" value="Peptidase_M20"/>
</dbReference>
<gene>
    <name evidence="9" type="ORF">JJN12_01595</name>
</gene>
<evidence type="ECO:0000256" key="5">
    <source>
        <dbReference type="ARBA" id="ARBA00022801"/>
    </source>
</evidence>
<dbReference type="InterPro" id="IPR010964">
    <property type="entry name" value="M20A_pepV-rel"/>
</dbReference>
<dbReference type="PANTHER" id="PTHR43808">
    <property type="entry name" value="ACETYLORNITHINE DEACETYLASE"/>
    <property type="match status" value="1"/>
</dbReference>
<keyword evidence="6" id="KW-0862">Zinc</keyword>
<proteinExistence type="inferred from homology"/>
<organism evidence="9 10">
    <name type="scientific">Catonella massiliensis</name>
    <dbReference type="NCBI Taxonomy" id="2799636"/>
    <lineage>
        <taxon>Bacteria</taxon>
        <taxon>Bacillati</taxon>
        <taxon>Bacillota</taxon>
        <taxon>Clostridia</taxon>
        <taxon>Lachnospirales</taxon>
        <taxon>Lachnospiraceae</taxon>
        <taxon>Catonella</taxon>
    </lineage>
</organism>
<keyword evidence="4" id="KW-0479">Metal-binding</keyword>
<dbReference type="GO" id="GO:0016805">
    <property type="term" value="F:dipeptidase activity"/>
    <property type="evidence" value="ECO:0007669"/>
    <property type="project" value="UniProtKB-KW"/>
</dbReference>
<reference evidence="9 10" key="1">
    <citation type="submission" date="2021-01" db="EMBL/GenBank/DDBJ databases">
        <title>Isolation and description of Catonella massiliensis sp. nov., a novel Catonella species, isolated from a stable periodontitis subject.</title>
        <authorList>
            <person name="Antezack A."/>
            <person name="Boxberger M."/>
            <person name="La Scola B."/>
            <person name="Monnet-Corti V."/>
        </authorList>
    </citation>
    <scope>NUCLEOTIDE SEQUENCE [LARGE SCALE GENOMIC DNA]</scope>
    <source>
        <strain evidence="9 10">Marseille-Q4567</strain>
    </source>
</reference>
<comment type="similarity">
    <text evidence="2">Belongs to the peptidase M20A family.</text>
</comment>
<sequence length="469" mass="51491">MAYEKEISDYIESHKEEMLNDLMDLIRINSEKGEEKPGMPYGEGPYKALEAASKLLTGYGFKVNNYDNRVITADSYDLPTRLDILAHLDVVPAGDDWTVTEPYNPVIKDGLLYGRGSCDDKGPAVAALYAIRAVKELNIPLKHNVRLILGSDEECGSSDVEYYYTKEKAAPMTITPDASWPLINIEKGGISNEFTAEYEKTDKTPSLVSLKGGIKINVVPGKATAVVKGLKEADVKEITKKFEEETGLKFVFEEDGDNLNIKAIGVNAHASLPHMGKNAIQGLVTLLSKFPLADAPVNNYVKALNNIFPYGDYNGKTMGVDLKDDVSGETTVSFDILEITETHFKGAYDCRASIVANDENTGRVMEQKIREQGFTIPEKPMFEPHVVDGDSELVKTLLKCYEKGFGVTNAKPIAIGGGTYVHHVENGVAFGCEDPEIDNHMHGADEFMVVDMIVKSAKVFADAIVELCK</sequence>
<dbReference type="Proteomes" id="UP000604730">
    <property type="component" value="Unassembled WGS sequence"/>
</dbReference>
<evidence type="ECO:0000256" key="2">
    <source>
        <dbReference type="ARBA" id="ARBA00006247"/>
    </source>
</evidence>
<dbReference type="Pfam" id="PF01546">
    <property type="entry name" value="Peptidase_M20"/>
    <property type="match status" value="1"/>
</dbReference>
<dbReference type="RefSeq" id="WP_208428048.1">
    <property type="nucleotide sequence ID" value="NZ_JAEPRJ010000001.1"/>
</dbReference>
<evidence type="ECO:0000313" key="10">
    <source>
        <dbReference type="Proteomes" id="UP000604730"/>
    </source>
</evidence>
<dbReference type="Gene3D" id="3.30.70.360">
    <property type="match status" value="2"/>
</dbReference>
<dbReference type="InterPro" id="IPR036264">
    <property type="entry name" value="Bact_exopeptidase_dim_dom"/>
</dbReference>
<dbReference type="EMBL" id="JAEPRJ010000001">
    <property type="protein sequence ID" value="MBK5896481.1"/>
    <property type="molecule type" value="Genomic_DNA"/>
</dbReference>
<keyword evidence="10" id="KW-1185">Reference proteome</keyword>
<dbReference type="SUPFAM" id="SSF53187">
    <property type="entry name" value="Zn-dependent exopeptidases"/>
    <property type="match status" value="1"/>
</dbReference>
<evidence type="ECO:0000256" key="4">
    <source>
        <dbReference type="ARBA" id="ARBA00022723"/>
    </source>
</evidence>
<keyword evidence="7 9" id="KW-0224">Dipeptidase</keyword>
<protein>
    <submittedName>
        <fullName evidence="9">Sapep family Mn(2+)-dependent dipeptidase</fullName>
        <ecNumber evidence="9">3.4.13.-</ecNumber>
    </submittedName>
</protein>
<name>A0ABS1IX60_9FIRM</name>
<evidence type="ECO:0000256" key="8">
    <source>
        <dbReference type="ARBA" id="ARBA00023049"/>
    </source>
</evidence>
<keyword evidence="3" id="KW-0645">Protease</keyword>
<comment type="cofactor">
    <cofactor evidence="1">
        <name>Zn(2+)</name>
        <dbReference type="ChEBI" id="CHEBI:29105"/>
    </cofactor>
</comment>
<dbReference type="InterPro" id="IPR050072">
    <property type="entry name" value="Peptidase_M20A"/>
</dbReference>
<dbReference type="PANTHER" id="PTHR43808:SF31">
    <property type="entry name" value="N-ACETYL-L-CITRULLINE DEACETYLASE"/>
    <property type="match status" value="1"/>
</dbReference>
<dbReference type="NCBIfam" id="TIGR01887">
    <property type="entry name" value="dipeptidaselike"/>
    <property type="match status" value="1"/>
</dbReference>